<accession>A0ABT0NKK7</accession>
<protein>
    <submittedName>
        <fullName evidence="2">Uncharacterized protein</fullName>
    </submittedName>
</protein>
<comment type="caution">
    <text evidence="2">The sequence shown here is derived from an EMBL/GenBank/DDBJ whole genome shotgun (WGS) entry which is preliminary data.</text>
</comment>
<evidence type="ECO:0000313" key="3">
    <source>
        <dbReference type="Proteomes" id="UP001202052"/>
    </source>
</evidence>
<gene>
    <name evidence="2" type="ORF">M4438_00385</name>
</gene>
<feature type="region of interest" description="Disordered" evidence="1">
    <location>
        <begin position="42"/>
        <end position="72"/>
    </location>
</feature>
<proteinExistence type="predicted"/>
<feature type="compositionally biased region" description="Low complexity" evidence="1">
    <location>
        <begin position="48"/>
        <end position="60"/>
    </location>
</feature>
<evidence type="ECO:0000313" key="2">
    <source>
        <dbReference type="EMBL" id="MCL3992004.1"/>
    </source>
</evidence>
<name>A0ABT0NKK7_9ACTN</name>
<feature type="compositionally biased region" description="Basic and acidic residues" evidence="1">
    <location>
        <begin position="61"/>
        <end position="72"/>
    </location>
</feature>
<dbReference type="EMBL" id="JAMCCK010000002">
    <property type="protein sequence ID" value="MCL3992004.1"/>
    <property type="molecule type" value="Genomic_DNA"/>
</dbReference>
<keyword evidence="3" id="KW-1185">Reference proteome</keyword>
<evidence type="ECO:0000256" key="1">
    <source>
        <dbReference type="SAM" id="MobiDB-lite"/>
    </source>
</evidence>
<dbReference type="Proteomes" id="UP001202052">
    <property type="component" value="Unassembled WGS sequence"/>
</dbReference>
<sequence length="72" mass="7278">MESRIGGHPTAALATDGRPVPHLAATVHFPCLGLLGAGLFDRGRPGAGRRPGPALTGAVRGEADDRARAAGR</sequence>
<dbReference type="RefSeq" id="WP_249456482.1">
    <property type="nucleotide sequence ID" value="NZ_JAMCCK010000002.1"/>
</dbReference>
<organism evidence="2 3">
    <name type="scientific">Streptomyces lavenduligriseus</name>
    <dbReference type="NCBI Taxonomy" id="67315"/>
    <lineage>
        <taxon>Bacteria</taxon>
        <taxon>Bacillati</taxon>
        <taxon>Actinomycetota</taxon>
        <taxon>Actinomycetes</taxon>
        <taxon>Kitasatosporales</taxon>
        <taxon>Streptomycetaceae</taxon>
        <taxon>Streptomyces</taxon>
    </lineage>
</organism>
<reference evidence="2 3" key="1">
    <citation type="submission" date="2022-05" db="EMBL/GenBank/DDBJ databases">
        <title>Genome Resource of Streptomyces lavenduligriseus GA1-1, a Strain with Broad-Spectrum Antifungal Activity against Phytopathogenic Fungi.</title>
        <authorList>
            <person name="Qi D."/>
        </authorList>
    </citation>
    <scope>NUCLEOTIDE SEQUENCE [LARGE SCALE GENOMIC DNA]</scope>
    <source>
        <strain evidence="2 3">GA1-1</strain>
    </source>
</reference>